<name>A0AAW2HH20_9NEOP</name>
<dbReference type="AlphaFoldDB" id="A0AAW2HH20"/>
<dbReference type="EMBL" id="JARGDH010000004">
    <property type="protein sequence ID" value="KAL0269102.1"/>
    <property type="molecule type" value="Genomic_DNA"/>
</dbReference>
<sequence length="155" mass="17065">MSRVEAVAKGVARLPCDVSSPSENDHVTLIIWYRLGTDSPIYSVDARGKPLDRASHWADKSLSGRAFFRLTDQTTEGHAKLALEKVNRTDAGSYKCRVDFKKSPTRNSFVNLTVIGKSCEIDLPIPTGPELGNPVPVRQTFRKLANAPTRSILIS</sequence>
<dbReference type="PANTHER" id="PTHR23278:SF25">
    <property type="entry name" value="GH14967P"/>
    <property type="match status" value="1"/>
</dbReference>
<dbReference type="SUPFAM" id="SSF48726">
    <property type="entry name" value="Immunoglobulin"/>
    <property type="match status" value="1"/>
</dbReference>
<dbReference type="SMART" id="SM00409">
    <property type="entry name" value="IG"/>
    <property type="match status" value="1"/>
</dbReference>
<dbReference type="PANTHER" id="PTHR23278">
    <property type="entry name" value="SIDESTEP PROTEIN"/>
    <property type="match status" value="1"/>
</dbReference>
<feature type="domain" description="Ig-like" evidence="1">
    <location>
        <begin position="1"/>
        <end position="113"/>
    </location>
</feature>
<dbReference type="InterPro" id="IPR013106">
    <property type="entry name" value="Ig_V-set"/>
</dbReference>
<dbReference type="InterPro" id="IPR003599">
    <property type="entry name" value="Ig_sub"/>
</dbReference>
<protein>
    <recommendedName>
        <fullName evidence="1">Ig-like domain-containing protein</fullName>
    </recommendedName>
</protein>
<comment type="caution">
    <text evidence="2">The sequence shown here is derived from an EMBL/GenBank/DDBJ whole genome shotgun (WGS) entry which is preliminary data.</text>
</comment>
<dbReference type="Pfam" id="PF07686">
    <property type="entry name" value="V-set"/>
    <property type="match status" value="1"/>
</dbReference>
<dbReference type="InterPro" id="IPR007110">
    <property type="entry name" value="Ig-like_dom"/>
</dbReference>
<dbReference type="PROSITE" id="PS50835">
    <property type="entry name" value="IG_LIKE"/>
    <property type="match status" value="1"/>
</dbReference>
<proteinExistence type="predicted"/>
<dbReference type="Gene3D" id="2.60.40.10">
    <property type="entry name" value="Immunoglobulins"/>
    <property type="match status" value="1"/>
</dbReference>
<evidence type="ECO:0000313" key="2">
    <source>
        <dbReference type="EMBL" id="KAL0269102.1"/>
    </source>
</evidence>
<evidence type="ECO:0000259" key="1">
    <source>
        <dbReference type="PROSITE" id="PS50835"/>
    </source>
</evidence>
<gene>
    <name evidence="2" type="ORF">PYX00_006936</name>
</gene>
<accession>A0AAW2HH20</accession>
<dbReference type="InterPro" id="IPR013783">
    <property type="entry name" value="Ig-like_fold"/>
</dbReference>
<organism evidence="2">
    <name type="scientific">Menopon gallinae</name>
    <name type="common">poultry shaft louse</name>
    <dbReference type="NCBI Taxonomy" id="328185"/>
    <lineage>
        <taxon>Eukaryota</taxon>
        <taxon>Metazoa</taxon>
        <taxon>Ecdysozoa</taxon>
        <taxon>Arthropoda</taxon>
        <taxon>Hexapoda</taxon>
        <taxon>Insecta</taxon>
        <taxon>Pterygota</taxon>
        <taxon>Neoptera</taxon>
        <taxon>Paraneoptera</taxon>
        <taxon>Psocodea</taxon>
        <taxon>Troctomorpha</taxon>
        <taxon>Phthiraptera</taxon>
        <taxon>Amblycera</taxon>
        <taxon>Menoponidae</taxon>
        <taxon>Menopon</taxon>
    </lineage>
</organism>
<dbReference type="InterPro" id="IPR036179">
    <property type="entry name" value="Ig-like_dom_sf"/>
</dbReference>
<reference evidence="2" key="1">
    <citation type="journal article" date="2024" name="Gigascience">
        <title>Chromosome-level genome of the poultry shaft louse Menopon gallinae provides insight into the host-switching and adaptive evolution of parasitic lice.</title>
        <authorList>
            <person name="Xu Y."/>
            <person name="Ma L."/>
            <person name="Liu S."/>
            <person name="Liang Y."/>
            <person name="Liu Q."/>
            <person name="He Z."/>
            <person name="Tian L."/>
            <person name="Duan Y."/>
            <person name="Cai W."/>
            <person name="Li H."/>
            <person name="Song F."/>
        </authorList>
    </citation>
    <scope>NUCLEOTIDE SEQUENCE</scope>
    <source>
        <strain evidence="2">Cailab_2023a</strain>
    </source>
</reference>